<evidence type="ECO:0000313" key="2">
    <source>
        <dbReference type="EMBL" id="CAD7679311.1"/>
    </source>
</evidence>
<dbReference type="Proteomes" id="UP000645828">
    <property type="component" value="Unassembled WGS sequence"/>
</dbReference>
<name>A0A811ZHD1_NYCPR</name>
<evidence type="ECO:0000313" key="3">
    <source>
        <dbReference type="EMBL" id="CAD7688207.1"/>
    </source>
</evidence>
<comment type="caution">
    <text evidence="3">The sequence shown here is derived from an EMBL/GenBank/DDBJ whole genome shotgun (WGS) entry which is preliminary data.</text>
</comment>
<feature type="region of interest" description="Disordered" evidence="1">
    <location>
        <begin position="170"/>
        <end position="196"/>
    </location>
</feature>
<evidence type="ECO:0000256" key="1">
    <source>
        <dbReference type="SAM" id="MobiDB-lite"/>
    </source>
</evidence>
<accession>A0A811ZHD1</accession>
<keyword evidence="4" id="KW-1185">Reference proteome</keyword>
<evidence type="ECO:0000313" key="4">
    <source>
        <dbReference type="Proteomes" id="UP000645828"/>
    </source>
</evidence>
<feature type="region of interest" description="Disordered" evidence="1">
    <location>
        <begin position="114"/>
        <end position="140"/>
    </location>
</feature>
<organism evidence="3 4">
    <name type="scientific">Nyctereutes procyonoides</name>
    <name type="common">Raccoon dog</name>
    <name type="synonym">Canis procyonoides</name>
    <dbReference type="NCBI Taxonomy" id="34880"/>
    <lineage>
        <taxon>Eukaryota</taxon>
        <taxon>Metazoa</taxon>
        <taxon>Chordata</taxon>
        <taxon>Craniata</taxon>
        <taxon>Vertebrata</taxon>
        <taxon>Euteleostomi</taxon>
        <taxon>Mammalia</taxon>
        <taxon>Eutheria</taxon>
        <taxon>Laurasiatheria</taxon>
        <taxon>Carnivora</taxon>
        <taxon>Caniformia</taxon>
        <taxon>Canidae</taxon>
        <taxon>Nyctereutes</taxon>
    </lineage>
</organism>
<dbReference type="EMBL" id="CAJHUB010000711">
    <property type="protein sequence ID" value="CAD7679311.1"/>
    <property type="molecule type" value="Genomic_DNA"/>
</dbReference>
<dbReference type="EMBL" id="CAJHUB010000765">
    <property type="protein sequence ID" value="CAD7688207.1"/>
    <property type="molecule type" value="Genomic_DNA"/>
</dbReference>
<gene>
    <name evidence="2" type="ORF">NYPRO_LOCUS12110</name>
    <name evidence="3" type="ORF">NYPRO_LOCUS21000</name>
</gene>
<reference evidence="3" key="1">
    <citation type="submission" date="2020-12" db="EMBL/GenBank/DDBJ databases">
        <authorList>
            <consortium name="Molecular Ecology Group"/>
        </authorList>
    </citation>
    <scope>NUCLEOTIDE SEQUENCE</scope>
    <source>
        <strain evidence="3">TBG_1078</strain>
    </source>
</reference>
<dbReference type="AlphaFoldDB" id="A0A811ZHD1"/>
<proteinExistence type="predicted"/>
<sequence length="210" mass="22474">MLPCDPGLQKVTSQKVIKTGGYNPENPAAPARRDLVAPPEVNVAAPGCGSLGVTAWGLGADATNRIQIRQQRASRATPQSPGNVLLRVKTTACGTSGGRRASCTFEQSDRSDGWRLPVFRHTGPKKNPDFSDGPLQRAQTRTPPHALAGVRARPQGPSEVWLAMCQTTASAGRRPRHVPAEPRAGPTPKQYGGQQGTAQDILCMRWQTQL</sequence>
<protein>
    <submittedName>
        <fullName evidence="3">(raccoon dog) hypothetical protein</fullName>
    </submittedName>
</protein>